<dbReference type="InterPro" id="IPR004027">
    <property type="entry name" value="SEC_C_motif"/>
</dbReference>
<dbReference type="SMART" id="SM00957">
    <property type="entry name" value="SecA_DEAD"/>
    <property type="match status" value="1"/>
</dbReference>
<evidence type="ECO:0000256" key="12">
    <source>
        <dbReference type="ARBA" id="ARBA00022967"/>
    </source>
</evidence>
<dbReference type="PANTHER" id="PTHR30612:SF0">
    <property type="entry name" value="CHLOROPLAST PROTEIN-TRANSPORTING ATPASE"/>
    <property type="match status" value="1"/>
</dbReference>
<dbReference type="EMBL" id="VTXO01000005">
    <property type="protein sequence ID" value="NOI81854.1"/>
    <property type="molecule type" value="Genomic_DNA"/>
</dbReference>
<dbReference type="Pfam" id="PF07517">
    <property type="entry name" value="SecA_DEAD"/>
    <property type="match status" value="1"/>
</dbReference>
<keyword evidence="3 16" id="KW-0813">Transport</keyword>
<dbReference type="NCBIfam" id="TIGR00963">
    <property type="entry name" value="secA"/>
    <property type="match status" value="1"/>
</dbReference>
<dbReference type="GO" id="GO:0005829">
    <property type="term" value="C:cytosol"/>
    <property type="evidence" value="ECO:0007669"/>
    <property type="project" value="TreeGrafter"/>
</dbReference>
<dbReference type="FunFam" id="3.90.1440.10:FF:000001">
    <property type="entry name" value="Preprotein translocase subunit SecA"/>
    <property type="match status" value="1"/>
</dbReference>
<dbReference type="GO" id="GO:0006605">
    <property type="term" value="P:protein targeting"/>
    <property type="evidence" value="ECO:0007669"/>
    <property type="project" value="UniProtKB-UniRule"/>
</dbReference>
<dbReference type="Pfam" id="PF07516">
    <property type="entry name" value="SecA_SW"/>
    <property type="match status" value="1"/>
</dbReference>
<dbReference type="InterPro" id="IPR020937">
    <property type="entry name" value="SecA_CS"/>
</dbReference>
<feature type="binding site" evidence="16">
    <location>
        <begin position="105"/>
        <end position="109"/>
    </location>
    <ligand>
        <name>ATP</name>
        <dbReference type="ChEBI" id="CHEBI:30616"/>
    </ligand>
</feature>
<dbReference type="Proteomes" id="UP000572722">
    <property type="component" value="Unassembled WGS sequence"/>
</dbReference>
<comment type="cofactor">
    <cofactor evidence="1">
        <name>Zn(2+)</name>
        <dbReference type="ChEBI" id="CHEBI:29105"/>
    </cofactor>
</comment>
<dbReference type="PROSITE" id="PS51196">
    <property type="entry name" value="SECA_MOTOR_DEAD"/>
    <property type="match status" value="1"/>
</dbReference>
<dbReference type="InterPro" id="IPR036266">
    <property type="entry name" value="SecA_Wing/Scaffold_sf"/>
</dbReference>
<keyword evidence="11 16" id="KW-0653">Protein transport</keyword>
<dbReference type="InterPro" id="IPR000185">
    <property type="entry name" value="SecA"/>
</dbReference>
<dbReference type="GO" id="GO:0005886">
    <property type="term" value="C:plasma membrane"/>
    <property type="evidence" value="ECO:0007669"/>
    <property type="project" value="UniProtKB-SubCell"/>
</dbReference>
<evidence type="ECO:0000256" key="14">
    <source>
        <dbReference type="ARBA" id="ARBA00023136"/>
    </source>
</evidence>
<dbReference type="AlphaFoldDB" id="A0AAE5LIQ0"/>
<dbReference type="SMART" id="SM00958">
    <property type="entry name" value="SecA_PP_bind"/>
    <property type="match status" value="1"/>
</dbReference>
<feature type="domain" description="Helicase C-terminal" evidence="20">
    <location>
        <begin position="435"/>
        <end position="635"/>
    </location>
</feature>
<dbReference type="Gene3D" id="1.10.3060.10">
    <property type="entry name" value="Helical scaffold and wing domains of SecA"/>
    <property type="match status" value="1"/>
</dbReference>
<evidence type="ECO:0000256" key="8">
    <source>
        <dbReference type="ARBA" id="ARBA00022741"/>
    </source>
</evidence>
<dbReference type="PROSITE" id="PS01312">
    <property type="entry name" value="SECA"/>
    <property type="match status" value="1"/>
</dbReference>
<dbReference type="PANTHER" id="PTHR30612">
    <property type="entry name" value="SECA INNER MEMBRANE COMPONENT OF SEC PROTEIN SECRETION SYSTEM"/>
    <property type="match status" value="1"/>
</dbReference>
<keyword evidence="12 16" id="KW-1278">Translocase</keyword>
<keyword evidence="8 16" id="KW-0547">Nucleotide-binding</keyword>
<dbReference type="CDD" id="cd17928">
    <property type="entry name" value="DEXDc_SecA"/>
    <property type="match status" value="1"/>
</dbReference>
<evidence type="ECO:0000256" key="5">
    <source>
        <dbReference type="ARBA" id="ARBA00022490"/>
    </source>
</evidence>
<dbReference type="GO" id="GO:0017038">
    <property type="term" value="P:protein import"/>
    <property type="evidence" value="ECO:0007669"/>
    <property type="project" value="InterPro"/>
</dbReference>
<feature type="domain" description="Helicase ATP-binding" evidence="19">
    <location>
        <begin position="89"/>
        <end position="247"/>
    </location>
</feature>
<name>A0AAE5LIQ0_9VIBR</name>
<gene>
    <name evidence="16 22" type="primary">secA</name>
    <name evidence="22" type="ORF">F0237_14380</name>
</gene>
<evidence type="ECO:0000256" key="2">
    <source>
        <dbReference type="ARBA" id="ARBA00007650"/>
    </source>
</evidence>
<dbReference type="FunFam" id="3.40.50.300:FF:000113">
    <property type="entry name" value="Preprotein translocase subunit SecA"/>
    <property type="match status" value="1"/>
</dbReference>
<dbReference type="InterPro" id="IPR014018">
    <property type="entry name" value="SecA_motor_DEAD"/>
</dbReference>
<keyword evidence="5 16" id="KW-0963">Cytoplasm</keyword>
<evidence type="ECO:0000256" key="11">
    <source>
        <dbReference type="ARBA" id="ARBA00022927"/>
    </source>
</evidence>
<evidence type="ECO:0000256" key="17">
    <source>
        <dbReference type="RuleBase" id="RU003874"/>
    </source>
</evidence>
<comment type="function">
    <text evidence="16">Part of the Sec protein translocase complex. Interacts with the SecYEG preprotein conducting channel. Has a central role in coupling the hydrolysis of ATP to the transfer of proteins into and across the cell membrane, serving both as a receptor for the preprotein-SecB complex and as an ATP-driven molecular motor driving the stepwise translocation of polypeptide chains across the membrane.</text>
</comment>
<dbReference type="EC" id="7.4.2.8" evidence="16"/>
<feature type="compositionally biased region" description="Basic and acidic residues" evidence="18">
    <location>
        <begin position="880"/>
        <end position="889"/>
    </location>
</feature>
<comment type="subcellular location">
    <subcellularLocation>
        <location evidence="16">Cell membrane</location>
        <topology evidence="16">Peripheral membrane protein</topology>
        <orientation evidence="16">Cytoplasmic side</orientation>
    </subcellularLocation>
    <subcellularLocation>
        <location evidence="16">Cytoplasm</location>
    </subcellularLocation>
    <text evidence="16">Distribution is 50-50.</text>
</comment>
<evidence type="ECO:0000256" key="9">
    <source>
        <dbReference type="ARBA" id="ARBA00022833"/>
    </source>
</evidence>
<evidence type="ECO:0000256" key="1">
    <source>
        <dbReference type="ARBA" id="ARBA00001947"/>
    </source>
</evidence>
<dbReference type="PROSITE" id="PS51194">
    <property type="entry name" value="HELICASE_CTER"/>
    <property type="match status" value="1"/>
</dbReference>
<evidence type="ECO:0000256" key="4">
    <source>
        <dbReference type="ARBA" id="ARBA00022475"/>
    </source>
</evidence>
<dbReference type="GO" id="GO:0043952">
    <property type="term" value="P:protein transport by the Sec complex"/>
    <property type="evidence" value="ECO:0007669"/>
    <property type="project" value="UniProtKB-ARBA"/>
</dbReference>
<evidence type="ECO:0000313" key="23">
    <source>
        <dbReference type="Proteomes" id="UP000572722"/>
    </source>
</evidence>
<comment type="subunit">
    <text evidence="16">Monomer and homodimer. Part of the essential Sec protein translocation apparatus which comprises SecA, SecYEG and auxiliary proteins SecDF-YajC and YidC.</text>
</comment>
<comment type="similarity">
    <text evidence="2 16 17">Belongs to the SecA family.</text>
</comment>
<evidence type="ECO:0000313" key="22">
    <source>
        <dbReference type="EMBL" id="NOI81854.1"/>
    </source>
</evidence>
<dbReference type="InterPro" id="IPR044722">
    <property type="entry name" value="SecA_SF2_C"/>
</dbReference>
<dbReference type="InterPro" id="IPR036670">
    <property type="entry name" value="SecA_X-link_sf"/>
</dbReference>
<dbReference type="InterPro" id="IPR011115">
    <property type="entry name" value="SecA_DEAD"/>
</dbReference>
<evidence type="ECO:0000256" key="18">
    <source>
        <dbReference type="SAM" id="MobiDB-lite"/>
    </source>
</evidence>
<evidence type="ECO:0000256" key="15">
    <source>
        <dbReference type="ARBA" id="ARBA00034006"/>
    </source>
</evidence>
<dbReference type="Pfam" id="PF02810">
    <property type="entry name" value="SEC-C"/>
    <property type="match status" value="1"/>
</dbReference>
<accession>A0AAE5LIQ0</accession>
<dbReference type="InterPro" id="IPR011116">
    <property type="entry name" value="SecA_Wing/Scaffold"/>
</dbReference>
<dbReference type="CDD" id="cd18803">
    <property type="entry name" value="SF2_C_secA"/>
    <property type="match status" value="1"/>
</dbReference>
<dbReference type="GO" id="GO:0065002">
    <property type="term" value="P:intracellular protein transmembrane transport"/>
    <property type="evidence" value="ECO:0007669"/>
    <property type="project" value="UniProtKB-UniRule"/>
</dbReference>
<keyword evidence="14 16" id="KW-0472">Membrane</keyword>
<organism evidence="22 23">
    <name type="scientific">Vibrio tubiashii</name>
    <dbReference type="NCBI Taxonomy" id="29498"/>
    <lineage>
        <taxon>Bacteria</taxon>
        <taxon>Pseudomonadati</taxon>
        <taxon>Pseudomonadota</taxon>
        <taxon>Gammaproteobacteria</taxon>
        <taxon>Vibrionales</taxon>
        <taxon>Vibrionaceae</taxon>
        <taxon>Vibrio</taxon>
        <taxon>Vibrio oreintalis group</taxon>
    </lineage>
</organism>
<dbReference type="PRINTS" id="PR00906">
    <property type="entry name" value="SECA"/>
</dbReference>
<dbReference type="HAMAP" id="MF_01382">
    <property type="entry name" value="SecA"/>
    <property type="match status" value="1"/>
</dbReference>
<dbReference type="Pfam" id="PF21090">
    <property type="entry name" value="P-loop_SecA"/>
    <property type="match status" value="1"/>
</dbReference>
<dbReference type="NCBIfam" id="NF009538">
    <property type="entry name" value="PRK12904.1"/>
    <property type="match status" value="1"/>
</dbReference>
<evidence type="ECO:0000256" key="6">
    <source>
        <dbReference type="ARBA" id="ARBA00022519"/>
    </source>
</evidence>
<dbReference type="PROSITE" id="PS51192">
    <property type="entry name" value="HELICASE_ATP_BIND_1"/>
    <property type="match status" value="1"/>
</dbReference>
<dbReference type="InterPro" id="IPR014001">
    <property type="entry name" value="Helicase_ATP-bd"/>
</dbReference>
<feature type="compositionally biased region" description="Basic residues" evidence="18">
    <location>
        <begin position="899"/>
        <end position="909"/>
    </location>
</feature>
<feature type="region of interest" description="Disordered" evidence="18">
    <location>
        <begin position="840"/>
        <end position="909"/>
    </location>
</feature>
<keyword evidence="13 16" id="KW-0811">Translocation</keyword>
<dbReference type="GO" id="GO:0005524">
    <property type="term" value="F:ATP binding"/>
    <property type="evidence" value="ECO:0007669"/>
    <property type="project" value="UniProtKB-UniRule"/>
</dbReference>
<evidence type="ECO:0000259" key="19">
    <source>
        <dbReference type="PROSITE" id="PS51192"/>
    </source>
</evidence>
<feature type="binding site" evidence="16">
    <location>
        <position position="87"/>
    </location>
    <ligand>
        <name>ATP</name>
        <dbReference type="ChEBI" id="CHEBI:30616"/>
    </ligand>
</feature>
<evidence type="ECO:0000256" key="7">
    <source>
        <dbReference type="ARBA" id="ARBA00022723"/>
    </source>
</evidence>
<keyword evidence="10 16" id="KW-0067">ATP-binding</keyword>
<evidence type="ECO:0000259" key="20">
    <source>
        <dbReference type="PROSITE" id="PS51194"/>
    </source>
</evidence>
<dbReference type="FunFam" id="1.10.3060.10:FF:000001">
    <property type="entry name" value="Preprotein translocase subunit SecA"/>
    <property type="match status" value="1"/>
</dbReference>
<comment type="caution">
    <text evidence="22">The sequence shown here is derived from an EMBL/GenBank/DDBJ whole genome shotgun (WGS) entry which is preliminary data.</text>
</comment>
<keyword evidence="7" id="KW-0479">Metal-binding</keyword>
<keyword evidence="4 16" id="KW-1003">Cell membrane</keyword>
<dbReference type="SUPFAM" id="SSF52540">
    <property type="entry name" value="P-loop containing nucleoside triphosphate hydrolases"/>
    <property type="match status" value="2"/>
</dbReference>
<evidence type="ECO:0000256" key="3">
    <source>
        <dbReference type="ARBA" id="ARBA00022448"/>
    </source>
</evidence>
<dbReference type="FunFam" id="3.40.50.300:FF:000081">
    <property type="entry name" value="Preprotein translocase subunit SecA"/>
    <property type="match status" value="1"/>
</dbReference>
<proteinExistence type="inferred from homology"/>
<evidence type="ECO:0000256" key="16">
    <source>
        <dbReference type="HAMAP-Rule" id="MF_01382"/>
    </source>
</evidence>
<feature type="compositionally biased region" description="Basic and acidic residues" evidence="18">
    <location>
        <begin position="840"/>
        <end position="853"/>
    </location>
</feature>
<dbReference type="Pfam" id="PF01043">
    <property type="entry name" value="SecA_PP_bind"/>
    <property type="match status" value="1"/>
</dbReference>
<dbReference type="SUPFAM" id="SSF81886">
    <property type="entry name" value="Helical scaffold and wing domains of SecA"/>
    <property type="match status" value="1"/>
</dbReference>
<sequence length="909" mass="103385">MITKLLTKVIGSRNDRTLRRLRKIVKEINNYEPTFEALSDEELKAKTVEFRQRLEQGETLDKLLPEAFATVREASKRVYGMRHFDVQLIGGMVLNAGQIAEMRTGEGKTLTATLPAYLNALPGKGVHVVTVNDYLAKRDAETNRPLFEFLGMSVGVNVPNMPPQEKKEAYLADILYGTNNEFGFDYLRDNMAFRAEDRVQRERFFAVVDEVDSILIDEARTPLIISGPAEDSSELYIRINTLIPHLQKQDQEDSEEYRGDGHYTVDEKSKQVHLTETGQEFVEELMIKNGLMEEGDTLYSPANISLLHHVNAALRAHVLFEKNVDYIVNEDGEVVIVDEHTGRTMPGRRWSEGLHQAVEAKEGVKIQNENQTLASITFQNFFRLYEKLSGMTGTADTEAFEFQSIYGLETVVIPTNKPMIRNDMPDVVYRTEADKFNAIIEDIKDRVAKGQPSLVGTVSIEKSELLSNALKKAKIKHNVLNAKFHEKEAEIVAEAGTPGAVTIATNMAGRGTDIVLGGSWQAQVEKLDNPTQEQIDKIKADWKVVHDQVLEAGGLHIIGTERHESRRIDNQLRGRSGRQGDAGSSRFYLSMEDSLLRIFTSDRMASLIQSGMDEGEAIESKMLSRSIEKAQRKVEGRNFDIRKQLLEYDDVANDQRKVVYELRDELMVVEDISEMIEQNRQDVLTSVIDEYIPPQSLEDMWDVEGLQERLKNDFDLDAPVKQWLEEDDKLYEEALREKIIETAITVYKQKEEVVGEQVLRNFEKSVMLQTLDTLWKEHLAAMDHLRQGIHLRGYAQKNPKQEYKRESFELFEGLLDALKSDVITILSKVRVQQQEEVERMEEQRRAQAEEAARRAQAQHASAQSQLADGEEEAEGAHQPMVREERKVGRNEPCPCGSGKKYKQCHGKIG</sequence>
<reference evidence="22 23" key="1">
    <citation type="submission" date="2019-08" db="EMBL/GenBank/DDBJ databases">
        <title>Draft genome sequencing and comparative genomics of hatchery-associated Vibrios.</title>
        <authorList>
            <person name="Kehlet-Delgado H."/>
            <person name="Mueller R.S."/>
        </authorList>
    </citation>
    <scope>NUCLEOTIDE SEQUENCE [LARGE SCALE GENOMIC DNA]</scope>
    <source>
        <strain evidence="22 23">01-65-5-1</strain>
    </source>
</reference>
<dbReference type="Gene3D" id="3.40.50.300">
    <property type="entry name" value="P-loop containing nucleotide triphosphate hydrolases"/>
    <property type="match status" value="2"/>
</dbReference>
<dbReference type="InterPro" id="IPR027417">
    <property type="entry name" value="P-loop_NTPase"/>
</dbReference>
<dbReference type="InterPro" id="IPR001650">
    <property type="entry name" value="Helicase_C-like"/>
</dbReference>
<evidence type="ECO:0000256" key="10">
    <source>
        <dbReference type="ARBA" id="ARBA00022840"/>
    </source>
</evidence>
<dbReference type="SUPFAM" id="SSF81767">
    <property type="entry name" value="Pre-protein crosslinking domain of SecA"/>
    <property type="match status" value="1"/>
</dbReference>
<feature type="binding site" evidence="16">
    <location>
        <position position="513"/>
    </location>
    <ligand>
        <name>ATP</name>
        <dbReference type="ChEBI" id="CHEBI:30616"/>
    </ligand>
</feature>
<dbReference type="GO" id="GO:0046872">
    <property type="term" value="F:metal ion binding"/>
    <property type="evidence" value="ECO:0007669"/>
    <property type="project" value="UniProtKB-KW"/>
</dbReference>
<dbReference type="GO" id="GO:0031522">
    <property type="term" value="C:cell envelope Sec protein transport complex"/>
    <property type="evidence" value="ECO:0007669"/>
    <property type="project" value="TreeGrafter"/>
</dbReference>
<dbReference type="RefSeq" id="WP_171323045.1">
    <property type="nucleotide sequence ID" value="NZ_JBFOMF010000032.1"/>
</dbReference>
<evidence type="ECO:0000259" key="21">
    <source>
        <dbReference type="PROSITE" id="PS51196"/>
    </source>
</evidence>
<comment type="catalytic activity">
    <reaction evidence="15 16">
        <text>ATP + H2O + cellular proteinSide 1 = ADP + phosphate + cellular proteinSide 2.</text>
        <dbReference type="EC" id="7.4.2.8"/>
    </reaction>
</comment>
<evidence type="ECO:0000256" key="13">
    <source>
        <dbReference type="ARBA" id="ARBA00023010"/>
    </source>
</evidence>
<dbReference type="InterPro" id="IPR011130">
    <property type="entry name" value="SecA_preprotein_X-link_dom"/>
</dbReference>
<keyword evidence="6" id="KW-0997">Cell inner membrane</keyword>
<dbReference type="GO" id="GO:0008564">
    <property type="term" value="F:protein-exporting ATPase activity"/>
    <property type="evidence" value="ECO:0007669"/>
    <property type="project" value="UniProtKB-EC"/>
</dbReference>
<dbReference type="Gene3D" id="3.90.1440.10">
    <property type="entry name" value="SecA, preprotein cross-linking domain"/>
    <property type="match status" value="1"/>
</dbReference>
<protein>
    <recommendedName>
        <fullName evidence="16 17">Protein translocase subunit SecA</fullName>
        <ecNumber evidence="16">7.4.2.8</ecNumber>
    </recommendedName>
</protein>
<keyword evidence="9" id="KW-0862">Zinc</keyword>
<feature type="domain" description="SecA family profile" evidence="21">
    <location>
        <begin position="3"/>
        <end position="619"/>
    </location>
</feature>